<organism evidence="1 2">
    <name type="scientific">Brevibacillus borstelensis AK1</name>
    <dbReference type="NCBI Taxonomy" id="1300222"/>
    <lineage>
        <taxon>Bacteria</taxon>
        <taxon>Bacillati</taxon>
        <taxon>Bacillota</taxon>
        <taxon>Bacilli</taxon>
        <taxon>Bacillales</taxon>
        <taxon>Paenibacillaceae</taxon>
        <taxon>Brevibacillus</taxon>
    </lineage>
</organism>
<dbReference type="RefSeq" id="WP_003385989.1">
    <property type="nucleotide sequence ID" value="NZ_APBN01000001.1"/>
</dbReference>
<accession>M8DLA8</accession>
<dbReference type="PATRIC" id="fig|1300222.3.peg.342"/>
<dbReference type="EMBL" id="APBN01000001">
    <property type="protein sequence ID" value="EMT54272.1"/>
    <property type="molecule type" value="Genomic_DNA"/>
</dbReference>
<proteinExistence type="predicted"/>
<dbReference type="AlphaFoldDB" id="M8DLA8"/>
<name>M8DLA8_9BACL</name>
<sequence length="118" mass="13657">MDDRYMVFDKNQLSLMLVALVEKTARLRVAGDKIQAERHRITLNTLADMSRDKSGYLDEEQLLQVADALEEAVMQRSGLRQQEVSHMEWLAGRLREIKAAREKVFWEKYFPGSEEGVA</sequence>
<comment type="caution">
    <text evidence="1">The sequence shown here is derived from an EMBL/GenBank/DDBJ whole genome shotgun (WGS) entry which is preliminary data.</text>
</comment>
<evidence type="ECO:0000313" key="1">
    <source>
        <dbReference type="EMBL" id="EMT54272.1"/>
    </source>
</evidence>
<dbReference type="Proteomes" id="UP000012081">
    <property type="component" value="Unassembled WGS sequence"/>
</dbReference>
<dbReference type="OrthoDB" id="2471514at2"/>
<reference evidence="1 2" key="1">
    <citation type="submission" date="2013-03" db="EMBL/GenBank/DDBJ databases">
        <title>Assembly of a new bacterial strain Brevibacillus borstelensis AK1.</title>
        <authorList>
            <person name="Rajan I."/>
            <person name="PoliReddy D."/>
            <person name="Sugumar T."/>
            <person name="Rathinam K."/>
            <person name="Alqarawi S."/>
            <person name="Khalil A.B."/>
            <person name="Sivakumar N."/>
        </authorList>
    </citation>
    <scope>NUCLEOTIDE SEQUENCE [LARGE SCALE GENOMIC DNA]</scope>
    <source>
        <strain evidence="1 2">AK1</strain>
    </source>
</reference>
<dbReference type="STRING" id="1300222.I532_01660"/>
<evidence type="ECO:0000313" key="2">
    <source>
        <dbReference type="Proteomes" id="UP000012081"/>
    </source>
</evidence>
<keyword evidence="2" id="KW-1185">Reference proteome</keyword>
<gene>
    <name evidence="1" type="ORF">I532_01660</name>
</gene>
<protein>
    <submittedName>
        <fullName evidence="1">Uncharacterized protein</fullName>
    </submittedName>
</protein>